<accession>A0A1B1A2F4</accession>
<keyword evidence="1" id="KW-0812">Transmembrane</keyword>
<dbReference type="KEGG" id="rmb:K529_008285"/>
<evidence type="ECO:0000313" key="3">
    <source>
        <dbReference type="Proteomes" id="UP000013243"/>
    </source>
</evidence>
<gene>
    <name evidence="2" type="ORF">K529_008285</name>
</gene>
<dbReference type="EMBL" id="CP015230">
    <property type="protein sequence ID" value="ANP40759.1"/>
    <property type="molecule type" value="Genomic_DNA"/>
</dbReference>
<keyword evidence="1" id="KW-1133">Transmembrane helix</keyword>
<sequence>MEDFTVLDQTTQNVSASAYRGKLGFGERDETALSKASVLVVQTLEEFGHEVEQFHTKRAHRVRLECDHYIVDIRHRRSPHPMRQSDGAPCRSHLDLIFTPRFPEHVDAELTEMILARAMQALLADLEATTVEWLDTGIMLEREAFLSAFAPDTVAEMDIACDIQLPVDDQSATPVGAVQYIAQPVAAFDNYAARDACEDVVQTPETCPRGAARFAPVDETFGSLTLACDRVIERRAPAKQSDLSAACRKVSGVLSFKNCNPNTASAWVLTAIMAIFSLPIGITAAAVNLIRGGDMRFSVQMMAVLAALMFLESSVLLNAAVN</sequence>
<dbReference type="OrthoDB" id="7829286at2"/>
<evidence type="ECO:0000256" key="1">
    <source>
        <dbReference type="SAM" id="Phobius"/>
    </source>
</evidence>
<name>A0A1B1A2F4_9RHOB</name>
<keyword evidence="1" id="KW-0472">Membrane</keyword>
<proteinExistence type="predicted"/>
<feature type="transmembrane region" description="Helical" evidence="1">
    <location>
        <begin position="266"/>
        <end position="290"/>
    </location>
</feature>
<reference evidence="2 3" key="1">
    <citation type="journal article" date="2016" name="ISME J.">
        <title>Global occurrence and heterogeneity of the Roseobacter-clade species Ruegeria mobilis.</title>
        <authorList>
            <person name="Sonnenschein E."/>
            <person name="Gram L."/>
        </authorList>
    </citation>
    <scope>NUCLEOTIDE SEQUENCE [LARGE SCALE GENOMIC DNA]</scope>
    <source>
        <strain evidence="2 3">F1926</strain>
    </source>
</reference>
<organism evidence="2 3">
    <name type="scientific">Tritonibacter mobilis F1926</name>
    <dbReference type="NCBI Taxonomy" id="1265309"/>
    <lineage>
        <taxon>Bacteria</taxon>
        <taxon>Pseudomonadati</taxon>
        <taxon>Pseudomonadota</taxon>
        <taxon>Alphaproteobacteria</taxon>
        <taxon>Rhodobacterales</taxon>
        <taxon>Paracoccaceae</taxon>
        <taxon>Tritonibacter</taxon>
    </lineage>
</organism>
<evidence type="ECO:0000313" key="2">
    <source>
        <dbReference type="EMBL" id="ANP40759.1"/>
    </source>
</evidence>
<dbReference type="Proteomes" id="UP000013243">
    <property type="component" value="Chromosome"/>
</dbReference>
<protein>
    <submittedName>
        <fullName evidence="2">Uncharacterized protein</fullName>
    </submittedName>
</protein>
<dbReference type="AlphaFoldDB" id="A0A1B1A2F4"/>
<feature type="transmembrane region" description="Helical" evidence="1">
    <location>
        <begin position="302"/>
        <end position="321"/>
    </location>
</feature>